<feature type="transmembrane region" description="Helical" evidence="1">
    <location>
        <begin position="295"/>
        <end position="312"/>
    </location>
</feature>
<evidence type="ECO:0000313" key="3">
    <source>
        <dbReference type="Proteomes" id="UP000177309"/>
    </source>
</evidence>
<keyword evidence="1" id="KW-0472">Membrane</keyword>
<feature type="transmembrane region" description="Helical" evidence="1">
    <location>
        <begin position="123"/>
        <end position="139"/>
    </location>
</feature>
<sequence>MGNSLRYMKYFVYILLLIFLLRFVSLGMFAEDNPYFSDDFYYYTSMAKNTTHLSFVTADGTNPSNGFHPLWLIVLFGTQKLFVPSVNGLVALAVFLIALFYLLNAVVIFWFDSKIFKSQSHKLAVYFWLANPIVWFAALCGTEAALYGLLVSLFVFFLFLYFERRGDNYLIPIYVFGLLAFYARTDFAIIFAFSLLFVLWKKQALFGKLLLVFILFLFSTIPLFAYNKIFYESYLQFSGVAISARELISFSGVLKSLIMWLSKFLCSFFSPFLGALFLGWLFLTKARFGEVKGKALTSLVFLSFAFYLLFFINPVFYSFTMILLPFLAYKQLLIINIILSVVFFLAAIFIKTKITLGDKEWDLIGYAGLIFVGQTLIYSIFLRHFSIWYIYPFLVLFSFIALIVARKVFSERLLVVIFFMLLLINGYYCFGVTSFSIREYCNQLYTKTFAGSRIGSFDSGKLGYYCHDRKIINLDGVANNNAAKAIIKREIASYLVDNVDYVVLPDDRLARYSKIDDKLLSVISLVDGKTKLYRIEENTHLSLMISPQKKIIIGD</sequence>
<feature type="transmembrane region" description="Helical" evidence="1">
    <location>
        <begin position="174"/>
        <end position="199"/>
    </location>
</feature>
<dbReference type="AlphaFoldDB" id="A0A1F4TKM3"/>
<comment type="caution">
    <text evidence="2">The sequence shown here is derived from an EMBL/GenBank/DDBJ whole genome shotgun (WGS) entry which is preliminary data.</text>
</comment>
<protein>
    <recommendedName>
        <fullName evidence="4">Glycosyltransferase RgtA/B/C/D-like domain-containing protein</fullName>
    </recommendedName>
</protein>
<accession>A0A1F4TKM3</accession>
<evidence type="ECO:0000256" key="1">
    <source>
        <dbReference type="SAM" id="Phobius"/>
    </source>
</evidence>
<name>A0A1F4TKM3_UNCSA</name>
<feature type="transmembrane region" description="Helical" evidence="1">
    <location>
        <begin position="387"/>
        <end position="406"/>
    </location>
</feature>
<evidence type="ECO:0000313" key="2">
    <source>
        <dbReference type="EMBL" id="OGC33246.1"/>
    </source>
</evidence>
<keyword evidence="1" id="KW-1133">Transmembrane helix</keyword>
<feature type="transmembrane region" description="Helical" evidence="1">
    <location>
        <begin position="363"/>
        <end position="381"/>
    </location>
</feature>
<dbReference type="EMBL" id="MEUI01000038">
    <property type="protein sequence ID" value="OGC33246.1"/>
    <property type="molecule type" value="Genomic_DNA"/>
</dbReference>
<evidence type="ECO:0008006" key="4">
    <source>
        <dbReference type="Google" id="ProtNLM"/>
    </source>
</evidence>
<feature type="transmembrane region" description="Helical" evidence="1">
    <location>
        <begin position="332"/>
        <end position="351"/>
    </location>
</feature>
<feature type="transmembrane region" description="Helical" evidence="1">
    <location>
        <begin position="89"/>
        <end position="111"/>
    </location>
</feature>
<reference evidence="2 3" key="1">
    <citation type="journal article" date="2016" name="Nat. Commun.">
        <title>Thousands of microbial genomes shed light on interconnected biogeochemical processes in an aquifer system.</title>
        <authorList>
            <person name="Anantharaman K."/>
            <person name="Brown C.T."/>
            <person name="Hug L.A."/>
            <person name="Sharon I."/>
            <person name="Castelle C.J."/>
            <person name="Probst A.J."/>
            <person name="Thomas B.C."/>
            <person name="Singh A."/>
            <person name="Wilkins M.J."/>
            <person name="Karaoz U."/>
            <person name="Brodie E.L."/>
            <person name="Williams K.H."/>
            <person name="Hubbard S.S."/>
            <person name="Banfield J.F."/>
        </authorList>
    </citation>
    <scope>NUCLEOTIDE SEQUENCE [LARGE SCALE GENOMIC DNA]</scope>
</reference>
<feature type="transmembrane region" description="Helical" evidence="1">
    <location>
        <begin position="12"/>
        <end position="30"/>
    </location>
</feature>
<organism evidence="2 3">
    <name type="scientific">candidate division WOR-1 bacterium RIFOXYC2_FULL_41_25</name>
    <dbReference type="NCBI Taxonomy" id="1802586"/>
    <lineage>
        <taxon>Bacteria</taxon>
        <taxon>Bacillati</taxon>
        <taxon>Saganbacteria</taxon>
    </lineage>
</organism>
<dbReference type="Proteomes" id="UP000177309">
    <property type="component" value="Unassembled WGS sequence"/>
</dbReference>
<gene>
    <name evidence="2" type="ORF">A2462_07455</name>
</gene>
<feature type="transmembrane region" description="Helical" evidence="1">
    <location>
        <begin position="260"/>
        <end position="283"/>
    </location>
</feature>
<keyword evidence="1" id="KW-0812">Transmembrane</keyword>
<feature type="transmembrane region" description="Helical" evidence="1">
    <location>
        <begin position="413"/>
        <end position="437"/>
    </location>
</feature>
<proteinExistence type="predicted"/>
<feature type="transmembrane region" description="Helical" evidence="1">
    <location>
        <begin position="205"/>
        <end position="226"/>
    </location>
</feature>